<dbReference type="InterPro" id="IPR003591">
    <property type="entry name" value="Leu-rich_rpt_typical-subtyp"/>
</dbReference>
<evidence type="ECO:0000259" key="8">
    <source>
        <dbReference type="Pfam" id="PF00931"/>
    </source>
</evidence>
<dbReference type="InterPro" id="IPR027417">
    <property type="entry name" value="P-loop_NTPase"/>
</dbReference>
<dbReference type="Pfam" id="PF23247">
    <property type="entry name" value="LRR_RPS2"/>
    <property type="match status" value="1"/>
</dbReference>
<dbReference type="GeneID" id="111279620"/>
<proteinExistence type="inferred from homology"/>
<evidence type="ECO:0000256" key="3">
    <source>
        <dbReference type="ARBA" id="ARBA00022737"/>
    </source>
</evidence>
<keyword evidence="11" id="KW-1185">Reference proteome</keyword>
<evidence type="ECO:0000259" key="10">
    <source>
        <dbReference type="Pfam" id="PF23559"/>
    </source>
</evidence>
<evidence type="ECO:0000313" key="11">
    <source>
        <dbReference type="Proteomes" id="UP000515121"/>
    </source>
</evidence>
<keyword evidence="5" id="KW-0611">Plant defense</keyword>
<dbReference type="InterPro" id="IPR050905">
    <property type="entry name" value="Plant_NBS-LRR"/>
</dbReference>
<dbReference type="InterPro" id="IPR001611">
    <property type="entry name" value="Leu-rich_rpt"/>
</dbReference>
<dbReference type="GO" id="GO:0043531">
    <property type="term" value="F:ADP binding"/>
    <property type="evidence" value="ECO:0007669"/>
    <property type="project" value="InterPro"/>
</dbReference>
<dbReference type="KEGG" id="dzi:111279620"/>
<dbReference type="InterPro" id="IPR002182">
    <property type="entry name" value="NB-ARC"/>
</dbReference>
<dbReference type="PRINTS" id="PR00364">
    <property type="entry name" value="DISEASERSIST"/>
</dbReference>
<dbReference type="GO" id="GO:0006952">
    <property type="term" value="P:defense response"/>
    <property type="evidence" value="ECO:0007669"/>
    <property type="project" value="UniProtKB-KW"/>
</dbReference>
<dbReference type="Gene3D" id="3.40.50.300">
    <property type="entry name" value="P-loop containing nucleotide triphosphate hydrolases"/>
    <property type="match status" value="1"/>
</dbReference>
<dbReference type="RefSeq" id="XP_022722320.1">
    <property type="nucleotide sequence ID" value="XM_022866585.1"/>
</dbReference>
<dbReference type="InterPro" id="IPR036388">
    <property type="entry name" value="WH-like_DNA-bd_sf"/>
</dbReference>
<sequence length="917" mass="104564">MDFLANTIFTLLDNLCNHDQNLVILKRKLVVLNAVKEDNESKKSVELQPRKKLKKEVEIWFQNVERINGEILNDLENEVRGSSLLSRGFLGEKVLKRIQEVEELLQQGKSYDGLVIDDPQWIGQVLSTSNLCGEVAENLKKEILAYLMDDDVSKIGVWGMGGVGKTTIMKHINNQLLKENERFKFNPLIWVTVSKETNIAKLQNDIASAMNVSLSNDDETRRSGELYEMLARKGKYVLILDDLWDNLSLEEVGIPEPSAGSKLVITTRLRHICHYLNCQVVRMPTLPIQDARSLFLQKVGQDILDHPNILSIVESVVEQCAGLPLAIVTVASSMKGVLNIHEWRNALNELNRHAKSVNKSDEKVLQQLQFSYDRLEDETFKQCFLCCALYPEDSEICTNKLIELWTAEGIVEELDSMQEETDRGHTILNKLINNCLLENIVKSSGTFVKLHDLVRDMALCITSLKPRFLVRAGMQLKEIPDLLEWAEDLDKVSLMKNSGIQIPPEMLPPKCHMLTTLLLPSSYITSIPESFFEQMHGLKILDLSLNPIKSLPNSISDLETLISLLLFKCVFLEDMPSFSKLLALKKLNLEGTKIKNLPHGMERLVNLKYLNLSDTGISKVPDGILSKFSRLQHFVGHKRFERSQTFARADEIGRLRKLEIFEGRFYDLKELSSYVQALHGQTHGPREYYICVGGKLLTCDFNYKKCIELNRCQIYRNGAKLPSNIQQLSINCCIALFCEEQPVFSWFIPVPYGPFSGLKEINISDCKRIKKLFSSDCVLQNLQNLVQLYVSYCKEMKEIIASESELEEEGTDSSNSIKLALPKLRKLLLCELPKLKSICGANGALVCDSVERVQIYYCPKLKRIPLYLPLLEDDRPSPPPSLQKIQIGQELWENMEWDHSYAISLLDPFVEYYDKVQ</sequence>
<dbReference type="SUPFAM" id="SSF52058">
    <property type="entry name" value="L domain-like"/>
    <property type="match status" value="1"/>
</dbReference>
<accession>A0A6P5X1T7</accession>
<dbReference type="InterPro" id="IPR058922">
    <property type="entry name" value="WHD_DRP"/>
</dbReference>
<dbReference type="Gene3D" id="1.10.10.10">
    <property type="entry name" value="Winged helix-like DNA-binding domain superfamily/Winged helix DNA-binding domain"/>
    <property type="match status" value="1"/>
</dbReference>
<dbReference type="AlphaFoldDB" id="A0A6P5X1T7"/>
<keyword evidence="7" id="KW-0175">Coiled coil</keyword>
<dbReference type="PANTHER" id="PTHR33463">
    <property type="entry name" value="NB-ARC DOMAIN-CONTAINING PROTEIN-RELATED"/>
    <property type="match status" value="1"/>
</dbReference>
<feature type="domain" description="Disease resistance protein At4g27190-like leucine-rich repeats" evidence="9">
    <location>
        <begin position="750"/>
        <end position="864"/>
    </location>
</feature>
<dbReference type="InterPro" id="IPR032675">
    <property type="entry name" value="LRR_dom_sf"/>
</dbReference>
<evidence type="ECO:0000256" key="5">
    <source>
        <dbReference type="ARBA" id="ARBA00022821"/>
    </source>
</evidence>
<feature type="coiled-coil region" evidence="7">
    <location>
        <begin position="340"/>
        <end position="378"/>
    </location>
</feature>
<dbReference type="Pfam" id="PF00931">
    <property type="entry name" value="NB-ARC"/>
    <property type="match status" value="1"/>
</dbReference>
<keyword evidence="2" id="KW-0433">Leucine-rich repeat</keyword>
<keyword evidence="3" id="KW-0677">Repeat</keyword>
<dbReference type="InterPro" id="IPR042197">
    <property type="entry name" value="Apaf_helical"/>
</dbReference>
<evidence type="ECO:0000256" key="7">
    <source>
        <dbReference type="SAM" id="Coils"/>
    </source>
</evidence>
<dbReference type="SUPFAM" id="SSF52540">
    <property type="entry name" value="P-loop containing nucleoside triphosphate hydrolases"/>
    <property type="match status" value="1"/>
</dbReference>
<dbReference type="Pfam" id="PF23559">
    <property type="entry name" value="WHD_DRP"/>
    <property type="match status" value="1"/>
</dbReference>
<feature type="domain" description="NB-ARC" evidence="8">
    <location>
        <begin position="137"/>
        <end position="301"/>
    </location>
</feature>
<dbReference type="InterPro" id="IPR057135">
    <property type="entry name" value="At4g27190-like_LRR"/>
</dbReference>
<organism evidence="11 12">
    <name type="scientific">Durio zibethinus</name>
    <name type="common">Durian</name>
    <dbReference type="NCBI Taxonomy" id="66656"/>
    <lineage>
        <taxon>Eukaryota</taxon>
        <taxon>Viridiplantae</taxon>
        <taxon>Streptophyta</taxon>
        <taxon>Embryophyta</taxon>
        <taxon>Tracheophyta</taxon>
        <taxon>Spermatophyta</taxon>
        <taxon>Magnoliopsida</taxon>
        <taxon>eudicotyledons</taxon>
        <taxon>Gunneridae</taxon>
        <taxon>Pentapetalae</taxon>
        <taxon>rosids</taxon>
        <taxon>malvids</taxon>
        <taxon>Malvales</taxon>
        <taxon>Malvaceae</taxon>
        <taxon>Helicteroideae</taxon>
        <taxon>Durio</taxon>
    </lineage>
</organism>
<evidence type="ECO:0000259" key="9">
    <source>
        <dbReference type="Pfam" id="PF23247"/>
    </source>
</evidence>
<protein>
    <submittedName>
        <fullName evidence="12">Probable disease resistance protein At1g61300</fullName>
    </submittedName>
</protein>
<dbReference type="FunFam" id="3.40.50.300:FF:001091">
    <property type="entry name" value="Probable disease resistance protein At1g61300"/>
    <property type="match status" value="1"/>
</dbReference>
<comment type="similarity">
    <text evidence="1">Belongs to the disease resistance NB-LRR family.</text>
</comment>
<dbReference type="Pfam" id="PF13855">
    <property type="entry name" value="LRR_8"/>
    <property type="match status" value="1"/>
</dbReference>
<evidence type="ECO:0000256" key="1">
    <source>
        <dbReference type="ARBA" id="ARBA00008894"/>
    </source>
</evidence>
<dbReference type="FunFam" id="1.10.10.10:FF:000322">
    <property type="entry name" value="Probable disease resistance protein At1g63360"/>
    <property type="match status" value="1"/>
</dbReference>
<evidence type="ECO:0000313" key="12">
    <source>
        <dbReference type="RefSeq" id="XP_022722320.1"/>
    </source>
</evidence>
<dbReference type="Gene3D" id="3.80.10.10">
    <property type="entry name" value="Ribonuclease Inhibitor"/>
    <property type="match status" value="2"/>
</dbReference>
<evidence type="ECO:0000256" key="6">
    <source>
        <dbReference type="ARBA" id="ARBA00022840"/>
    </source>
</evidence>
<dbReference type="GO" id="GO:0005524">
    <property type="term" value="F:ATP binding"/>
    <property type="evidence" value="ECO:0007669"/>
    <property type="project" value="UniProtKB-KW"/>
</dbReference>
<dbReference type="Proteomes" id="UP000515121">
    <property type="component" value="Unplaced"/>
</dbReference>
<keyword evidence="6" id="KW-0067">ATP-binding</keyword>
<keyword evidence="4" id="KW-0547">Nucleotide-binding</keyword>
<dbReference type="PROSITE" id="PS51450">
    <property type="entry name" value="LRR"/>
    <property type="match status" value="1"/>
</dbReference>
<dbReference type="Gene3D" id="1.10.8.430">
    <property type="entry name" value="Helical domain of apoptotic protease-activating factors"/>
    <property type="match status" value="1"/>
</dbReference>
<evidence type="ECO:0000256" key="4">
    <source>
        <dbReference type="ARBA" id="ARBA00022741"/>
    </source>
</evidence>
<dbReference type="PANTHER" id="PTHR33463:SF187">
    <property type="entry name" value="AND NB-ARC DOMAIN DISEASE RESISTANCE PROTEIN, PUTATIVE-RELATED"/>
    <property type="match status" value="1"/>
</dbReference>
<dbReference type="OrthoDB" id="999224at2759"/>
<feature type="domain" description="Disease resistance protein winged helix" evidence="10">
    <location>
        <begin position="389"/>
        <end position="458"/>
    </location>
</feature>
<evidence type="ECO:0000256" key="2">
    <source>
        <dbReference type="ARBA" id="ARBA00022614"/>
    </source>
</evidence>
<name>A0A6P5X1T7_DURZI</name>
<dbReference type="SMART" id="SM00369">
    <property type="entry name" value="LRR_TYP"/>
    <property type="match status" value="3"/>
</dbReference>
<reference evidence="12" key="1">
    <citation type="submission" date="2025-08" db="UniProtKB">
        <authorList>
            <consortium name="RefSeq"/>
        </authorList>
    </citation>
    <scope>IDENTIFICATION</scope>
    <source>
        <tissue evidence="12">Fruit stalk</tissue>
    </source>
</reference>
<gene>
    <name evidence="12" type="primary">LOC111279620</name>
</gene>